<feature type="domain" description="N-acetyltransferase" evidence="1">
    <location>
        <begin position="150"/>
        <end position="301"/>
    </location>
</feature>
<sequence>MTTLGGTGVHAGQETPMVRPLGTADTVALRLLCERHPVANVFLSGRLEAARSADPSDLGGTVLGCFSGRELCAAYWIGTNIIPVQATPETNAAVAPALNARPRRSTSIIGLSGPVLDLAERLSAWGRPRWIRADQPLLQLGGPPLIEPDPEVGVVQPADFETVFRASVEMFCEEVGISPIAQGEEGYRARVGQLIGRGETFARFTDDLGGWPRPGSLRQVLFKADIGARSRTVAQIQGVWVHPHRRGEHLAAPAMAQVVLQTRRRFAPIVSLYVNDYNTRARRTYERVGFEQIDTFATVMY</sequence>
<dbReference type="InterPro" id="IPR000182">
    <property type="entry name" value="GNAT_dom"/>
</dbReference>
<dbReference type="PROSITE" id="PS51186">
    <property type="entry name" value="GNAT"/>
    <property type="match status" value="1"/>
</dbReference>
<dbReference type="GO" id="GO:0016747">
    <property type="term" value="F:acyltransferase activity, transferring groups other than amino-acyl groups"/>
    <property type="evidence" value="ECO:0007669"/>
    <property type="project" value="InterPro"/>
</dbReference>
<organism evidence="2 3">
    <name type="scientific">Sediminivirga luteola</name>
    <dbReference type="NCBI Taxonomy" id="1774748"/>
    <lineage>
        <taxon>Bacteria</taxon>
        <taxon>Bacillati</taxon>
        <taxon>Actinomycetota</taxon>
        <taxon>Actinomycetes</taxon>
        <taxon>Micrococcales</taxon>
        <taxon>Brevibacteriaceae</taxon>
        <taxon>Sediminivirga</taxon>
    </lineage>
</organism>
<gene>
    <name evidence="2" type="ORF">GCM10011333_31400</name>
</gene>
<evidence type="ECO:0000313" key="3">
    <source>
        <dbReference type="Proteomes" id="UP000616114"/>
    </source>
</evidence>
<name>A0A8J2U0R0_9MICO</name>
<dbReference type="RefSeq" id="WP_229745234.1">
    <property type="nucleotide sequence ID" value="NZ_BMFY01000018.1"/>
</dbReference>
<evidence type="ECO:0000259" key="1">
    <source>
        <dbReference type="PROSITE" id="PS51186"/>
    </source>
</evidence>
<dbReference type="AlphaFoldDB" id="A0A8J2U0R0"/>
<proteinExistence type="predicted"/>
<dbReference type="Pfam" id="PF00583">
    <property type="entry name" value="Acetyltransf_1"/>
    <property type="match status" value="1"/>
</dbReference>
<dbReference type="Gene3D" id="3.40.630.30">
    <property type="match status" value="1"/>
</dbReference>
<reference evidence="2" key="2">
    <citation type="submission" date="2020-09" db="EMBL/GenBank/DDBJ databases">
        <authorList>
            <person name="Sun Q."/>
            <person name="Zhou Y."/>
        </authorList>
    </citation>
    <scope>NUCLEOTIDE SEQUENCE</scope>
    <source>
        <strain evidence="2">CGMCC 1.12785</strain>
    </source>
</reference>
<dbReference type="InterPro" id="IPR016181">
    <property type="entry name" value="Acyl_CoA_acyltransferase"/>
</dbReference>
<comment type="caution">
    <text evidence="2">The sequence shown here is derived from an EMBL/GenBank/DDBJ whole genome shotgun (WGS) entry which is preliminary data.</text>
</comment>
<evidence type="ECO:0000313" key="2">
    <source>
        <dbReference type="EMBL" id="GGA26210.1"/>
    </source>
</evidence>
<dbReference type="SUPFAM" id="SSF55729">
    <property type="entry name" value="Acyl-CoA N-acyltransferases (Nat)"/>
    <property type="match status" value="1"/>
</dbReference>
<dbReference type="Proteomes" id="UP000616114">
    <property type="component" value="Unassembled WGS sequence"/>
</dbReference>
<protein>
    <submittedName>
        <fullName evidence="2">N-acetyltransferase GCN5</fullName>
    </submittedName>
</protein>
<reference evidence="2" key="1">
    <citation type="journal article" date="2014" name="Int. J. Syst. Evol. Microbiol.">
        <title>Complete genome sequence of Corynebacterium casei LMG S-19264T (=DSM 44701T), isolated from a smear-ripened cheese.</title>
        <authorList>
            <consortium name="US DOE Joint Genome Institute (JGI-PGF)"/>
            <person name="Walter F."/>
            <person name="Albersmeier A."/>
            <person name="Kalinowski J."/>
            <person name="Ruckert C."/>
        </authorList>
    </citation>
    <scope>NUCLEOTIDE SEQUENCE</scope>
    <source>
        <strain evidence="2">CGMCC 1.12785</strain>
    </source>
</reference>
<dbReference type="InterPro" id="IPR025289">
    <property type="entry name" value="DUF4081"/>
</dbReference>
<dbReference type="EMBL" id="BMFY01000018">
    <property type="protein sequence ID" value="GGA26210.1"/>
    <property type="molecule type" value="Genomic_DNA"/>
</dbReference>
<dbReference type="Pfam" id="PF13312">
    <property type="entry name" value="DUF4081"/>
    <property type="match status" value="1"/>
</dbReference>
<keyword evidence="3" id="KW-1185">Reference proteome</keyword>
<dbReference type="InterPro" id="IPR016794">
    <property type="entry name" value="UCP21603_acetyltransf"/>
</dbReference>
<dbReference type="PIRSF" id="PIRSF021603">
    <property type="entry name" value="UCP21603_acetyltransf"/>
    <property type="match status" value="1"/>
</dbReference>
<accession>A0A8J2U0R0</accession>